<name>A0A815SY06_ADIRI</name>
<evidence type="ECO:0000313" key="2">
    <source>
        <dbReference type="EMBL" id="CAF1499925.1"/>
    </source>
</evidence>
<gene>
    <name evidence="2" type="ORF">EDS130_LOCUS42564</name>
</gene>
<sequence length="79" mass="8905">MATSRKRSYNEIDEISSDESETESETESEMETDGETGSEDDSGNSDVEDDENTPSVYTYNYTSNTWQKGNFGPTLFPRL</sequence>
<feature type="region of interest" description="Disordered" evidence="1">
    <location>
        <begin position="1"/>
        <end position="79"/>
    </location>
</feature>
<proteinExistence type="predicted"/>
<evidence type="ECO:0000256" key="1">
    <source>
        <dbReference type="SAM" id="MobiDB-lite"/>
    </source>
</evidence>
<accession>A0A815SY06</accession>
<dbReference type="Proteomes" id="UP000663852">
    <property type="component" value="Unassembled WGS sequence"/>
</dbReference>
<feature type="compositionally biased region" description="Acidic residues" evidence="1">
    <location>
        <begin position="11"/>
        <end position="52"/>
    </location>
</feature>
<dbReference type="EMBL" id="CAJNOJ010000630">
    <property type="protein sequence ID" value="CAF1499925.1"/>
    <property type="molecule type" value="Genomic_DNA"/>
</dbReference>
<comment type="caution">
    <text evidence="2">The sequence shown here is derived from an EMBL/GenBank/DDBJ whole genome shotgun (WGS) entry which is preliminary data.</text>
</comment>
<dbReference type="AlphaFoldDB" id="A0A815SY06"/>
<feature type="compositionally biased region" description="Polar residues" evidence="1">
    <location>
        <begin position="53"/>
        <end position="68"/>
    </location>
</feature>
<reference evidence="2" key="1">
    <citation type="submission" date="2021-02" db="EMBL/GenBank/DDBJ databases">
        <authorList>
            <person name="Nowell W R."/>
        </authorList>
    </citation>
    <scope>NUCLEOTIDE SEQUENCE</scope>
</reference>
<evidence type="ECO:0000313" key="3">
    <source>
        <dbReference type="Proteomes" id="UP000663852"/>
    </source>
</evidence>
<protein>
    <submittedName>
        <fullName evidence="2">Uncharacterized protein</fullName>
    </submittedName>
</protein>
<organism evidence="2 3">
    <name type="scientific">Adineta ricciae</name>
    <name type="common">Rotifer</name>
    <dbReference type="NCBI Taxonomy" id="249248"/>
    <lineage>
        <taxon>Eukaryota</taxon>
        <taxon>Metazoa</taxon>
        <taxon>Spiralia</taxon>
        <taxon>Gnathifera</taxon>
        <taxon>Rotifera</taxon>
        <taxon>Eurotatoria</taxon>
        <taxon>Bdelloidea</taxon>
        <taxon>Adinetida</taxon>
        <taxon>Adinetidae</taxon>
        <taxon>Adineta</taxon>
    </lineage>
</organism>